<dbReference type="Gene3D" id="3.40.630.30">
    <property type="match status" value="1"/>
</dbReference>
<protein>
    <recommendedName>
        <fullName evidence="1">N-acetyltransferase domain-containing protein</fullName>
    </recommendedName>
</protein>
<dbReference type="GO" id="GO:0016747">
    <property type="term" value="F:acyltransferase activity, transferring groups other than amino-acyl groups"/>
    <property type="evidence" value="ECO:0007669"/>
    <property type="project" value="InterPro"/>
</dbReference>
<evidence type="ECO:0000313" key="2">
    <source>
        <dbReference type="EMBL" id="KRM77139.1"/>
    </source>
</evidence>
<dbReference type="SUPFAM" id="SSF55729">
    <property type="entry name" value="Acyl-CoA N-acyltransferases (Nat)"/>
    <property type="match status" value="1"/>
</dbReference>
<dbReference type="RefSeq" id="WP_056996136.1">
    <property type="nucleotide sequence ID" value="NZ_AYYR01000013.1"/>
</dbReference>
<dbReference type="PATRIC" id="fig|1423733.4.peg.398"/>
<feature type="domain" description="N-acetyltransferase" evidence="1">
    <location>
        <begin position="1"/>
        <end position="114"/>
    </location>
</feature>
<dbReference type="InterPro" id="IPR000182">
    <property type="entry name" value="GNAT_dom"/>
</dbReference>
<accession>A0A0R2BPF9</accession>
<dbReference type="PROSITE" id="PS51186">
    <property type="entry name" value="GNAT"/>
    <property type="match status" value="1"/>
</dbReference>
<gene>
    <name evidence="2" type="ORF">FC82_GL000377</name>
</gene>
<dbReference type="Pfam" id="PF00583">
    <property type="entry name" value="Acetyltransf_1"/>
    <property type="match status" value="1"/>
</dbReference>
<proteinExistence type="predicted"/>
<dbReference type="InterPro" id="IPR016181">
    <property type="entry name" value="Acyl_CoA_acyltransferase"/>
</dbReference>
<dbReference type="Proteomes" id="UP000051845">
    <property type="component" value="Unassembled WGS sequence"/>
</dbReference>
<sequence>MKLMTLNFEENQVSTGQWLNTDTQLKMGDRVEFGSRSVSLGAVEDDKILGRLVASIFFNSMNIALFAIKPENRSQGIGSFLISEAEKIAKKGQCRFITLETMSFNAPDFYKKHD</sequence>
<reference evidence="2 3" key="1">
    <citation type="journal article" date="2015" name="Genome Announc.">
        <title>Expanding the biotechnology potential of lactobacilli through comparative genomics of 213 strains and associated genera.</title>
        <authorList>
            <person name="Sun Z."/>
            <person name="Harris H.M."/>
            <person name="McCann A."/>
            <person name="Guo C."/>
            <person name="Argimon S."/>
            <person name="Zhang W."/>
            <person name="Yang X."/>
            <person name="Jeffery I.B."/>
            <person name="Cooney J.C."/>
            <person name="Kagawa T.F."/>
            <person name="Liu W."/>
            <person name="Song Y."/>
            <person name="Salvetti E."/>
            <person name="Wrobel A."/>
            <person name="Rasinkangas P."/>
            <person name="Parkhill J."/>
            <person name="Rea M.C."/>
            <person name="O'Sullivan O."/>
            <person name="Ritari J."/>
            <person name="Douillard F.P."/>
            <person name="Paul Ross R."/>
            <person name="Yang R."/>
            <person name="Briner A.E."/>
            <person name="Felis G.E."/>
            <person name="de Vos W.M."/>
            <person name="Barrangou R."/>
            <person name="Klaenhammer T.R."/>
            <person name="Caufield P.W."/>
            <person name="Cui Y."/>
            <person name="Zhang H."/>
            <person name="O'Toole P.W."/>
        </authorList>
    </citation>
    <scope>NUCLEOTIDE SEQUENCE [LARGE SCALE GENOMIC DNA]</scope>
    <source>
        <strain evidence="2 3">DSM 20515</strain>
    </source>
</reference>
<dbReference type="AlphaFoldDB" id="A0A0R2BPF9"/>
<dbReference type="EMBL" id="AYYR01000013">
    <property type="protein sequence ID" value="KRM77139.1"/>
    <property type="molecule type" value="Genomic_DNA"/>
</dbReference>
<evidence type="ECO:0000259" key="1">
    <source>
        <dbReference type="PROSITE" id="PS51186"/>
    </source>
</evidence>
<evidence type="ECO:0000313" key="3">
    <source>
        <dbReference type="Proteomes" id="UP000051845"/>
    </source>
</evidence>
<dbReference type="CDD" id="cd04301">
    <property type="entry name" value="NAT_SF"/>
    <property type="match status" value="1"/>
</dbReference>
<organism evidence="2 3">
    <name type="scientific">Secundilactobacillus collinoides DSM 20515 = JCM 1123</name>
    <dbReference type="NCBI Taxonomy" id="1423733"/>
    <lineage>
        <taxon>Bacteria</taxon>
        <taxon>Bacillati</taxon>
        <taxon>Bacillota</taxon>
        <taxon>Bacilli</taxon>
        <taxon>Lactobacillales</taxon>
        <taxon>Lactobacillaceae</taxon>
        <taxon>Secundilactobacillus</taxon>
    </lineage>
</organism>
<name>A0A0R2BPF9_SECCO</name>
<comment type="caution">
    <text evidence="2">The sequence shown here is derived from an EMBL/GenBank/DDBJ whole genome shotgun (WGS) entry which is preliminary data.</text>
</comment>